<protein>
    <submittedName>
        <fullName evidence="2">Uncharacterized protein</fullName>
    </submittedName>
</protein>
<dbReference type="WBParaSite" id="nRc.2.0.1.t03766-RA">
    <property type="protein sequence ID" value="nRc.2.0.1.t03766-RA"/>
    <property type="gene ID" value="nRc.2.0.1.g03766"/>
</dbReference>
<proteinExistence type="predicted"/>
<dbReference type="AlphaFoldDB" id="A0A915HQH9"/>
<name>A0A915HQH9_ROMCU</name>
<organism evidence="1 2">
    <name type="scientific">Romanomermis culicivorax</name>
    <name type="common">Nematode worm</name>
    <dbReference type="NCBI Taxonomy" id="13658"/>
    <lineage>
        <taxon>Eukaryota</taxon>
        <taxon>Metazoa</taxon>
        <taxon>Ecdysozoa</taxon>
        <taxon>Nematoda</taxon>
        <taxon>Enoplea</taxon>
        <taxon>Dorylaimia</taxon>
        <taxon>Mermithida</taxon>
        <taxon>Mermithoidea</taxon>
        <taxon>Mermithidae</taxon>
        <taxon>Romanomermis</taxon>
    </lineage>
</organism>
<dbReference type="Proteomes" id="UP000887565">
    <property type="component" value="Unplaced"/>
</dbReference>
<sequence length="221" mass="25197">MHCNIFKLRRKKIKIFDVRLPYQVHRNFLQVRHIFSKITLKNQDPIKEKSQDGRHVKGRKFLKLANQRRCSASNVSAVTACQPRTSLIFIGGSGRGSFVSKAQACAKGNREAFCRKNPGSCVDQACQKLNQHFGIYCSDNFVRNKVYDKLNKWFHFEKYLYSSTGSSAFFSSVATTLIRASEISRTFILTRQPIAVPELHYVCPTLAPTSMLDEDLIIAIE</sequence>
<keyword evidence="1" id="KW-1185">Reference proteome</keyword>
<evidence type="ECO:0000313" key="2">
    <source>
        <dbReference type="WBParaSite" id="nRc.2.0.1.t03766-RA"/>
    </source>
</evidence>
<evidence type="ECO:0000313" key="1">
    <source>
        <dbReference type="Proteomes" id="UP000887565"/>
    </source>
</evidence>
<accession>A0A915HQH9</accession>
<reference evidence="2" key="1">
    <citation type="submission" date="2022-11" db="UniProtKB">
        <authorList>
            <consortium name="WormBaseParasite"/>
        </authorList>
    </citation>
    <scope>IDENTIFICATION</scope>
</reference>